<accession>U1PEL3</accession>
<feature type="region of interest" description="Disordered" evidence="1">
    <location>
        <begin position="205"/>
        <end position="233"/>
    </location>
</feature>
<dbReference type="AlphaFoldDB" id="U1PEL3"/>
<evidence type="ECO:0000313" key="2">
    <source>
        <dbReference type="EMBL" id="ERG90526.1"/>
    </source>
</evidence>
<dbReference type="EMBL" id="KE356560">
    <property type="protein sequence ID" value="ERG90526.1"/>
    <property type="molecule type" value="Genomic_DNA"/>
</dbReference>
<evidence type="ECO:0000256" key="1">
    <source>
        <dbReference type="SAM" id="MobiDB-lite"/>
    </source>
</evidence>
<feature type="compositionally biased region" description="Basic and acidic residues" evidence="1">
    <location>
        <begin position="215"/>
        <end position="233"/>
    </location>
</feature>
<name>U1PEL3_9EURY</name>
<feature type="compositionally biased region" description="Basic and acidic residues" evidence="1">
    <location>
        <begin position="115"/>
        <end position="130"/>
    </location>
</feature>
<feature type="region of interest" description="Disordered" evidence="1">
    <location>
        <begin position="326"/>
        <end position="353"/>
    </location>
</feature>
<organism evidence="2 3">
    <name type="scientific">Haloquadratum walsbyi J07HQW1</name>
    <dbReference type="NCBI Taxonomy" id="1238424"/>
    <lineage>
        <taxon>Archaea</taxon>
        <taxon>Methanobacteriati</taxon>
        <taxon>Methanobacteriota</taxon>
        <taxon>Stenosarchaea group</taxon>
        <taxon>Halobacteria</taxon>
        <taxon>Halobacteriales</taxon>
        <taxon>Haloferacaceae</taxon>
        <taxon>Haloquadratum</taxon>
    </lineage>
</organism>
<evidence type="ECO:0000313" key="3">
    <source>
        <dbReference type="Proteomes" id="UP000030649"/>
    </source>
</evidence>
<feature type="region of interest" description="Disordered" evidence="1">
    <location>
        <begin position="261"/>
        <end position="303"/>
    </location>
</feature>
<dbReference type="Proteomes" id="UP000030649">
    <property type="component" value="Unassembled WGS sequence"/>
</dbReference>
<feature type="compositionally biased region" description="Basic and acidic residues" evidence="1">
    <location>
        <begin position="271"/>
        <end position="297"/>
    </location>
</feature>
<feature type="region of interest" description="Disordered" evidence="1">
    <location>
        <begin position="107"/>
        <end position="137"/>
    </location>
</feature>
<gene>
    <name evidence="2" type="ORF">J07HQW1_00549</name>
</gene>
<feature type="region of interest" description="Disordered" evidence="1">
    <location>
        <begin position="387"/>
        <end position="413"/>
    </location>
</feature>
<sequence length="413" mass="45510">MTGSRLPADHNLPTTVLAVVRCVDHRSRVRLRSRLEATARASGGEPRRRCDPARRPGCDAVLEPLGFARLTVQELSLSDDSVLVDGQVPSNVGRVLDGDIGDRVSDAASAGVLGDPDHSKLADRQNPGDHRPHRVGRAKPGLVDRAVRRLESGLPVPPATAVSNVRLDINVALTDIGVPVVHIETESGPRRARFVLVVGVRAGTEPFESNPGHRLRPEERDRQPASRRDIDFRPGEALRELGVGERLIGDGCRVRRRTRRRSGVIGGDAPTPRESEEKCDCDREEKRDRNRGGDPPRHVVLSWSPGNEAVDDLRCDRYHRCFIDPSPDGGPDLRRSHRGDNPTDPSSVPVRSVGRNPLACLLNFLVDAVPGDRRFDGRDLQTARRIDRPGTTYPRAPPIRGGWMPLSGDRRRR</sequence>
<feature type="compositionally biased region" description="Basic and acidic residues" evidence="1">
    <location>
        <begin position="331"/>
        <end position="341"/>
    </location>
</feature>
<dbReference type="HOGENOM" id="CLU_665000_0_0_2"/>
<proteinExistence type="predicted"/>
<protein>
    <submittedName>
        <fullName evidence="2">Uncharacterized protein</fullName>
    </submittedName>
</protein>
<reference evidence="2 3" key="1">
    <citation type="journal article" date="2013" name="PLoS ONE">
        <title>Assembly-driven community genomics of a hypersaline microbial ecosystem.</title>
        <authorList>
            <person name="Podell S."/>
            <person name="Ugalde J.A."/>
            <person name="Narasingarao P."/>
            <person name="Banfield J.F."/>
            <person name="Heidelberg K.B."/>
            <person name="Allen E.E."/>
        </authorList>
    </citation>
    <scope>NUCLEOTIDE SEQUENCE [LARGE SCALE GENOMIC DNA]</scope>
    <source>
        <strain evidence="3">J07HQW1</strain>
    </source>
</reference>